<name>A0ABV8M6K4_9ACTN</name>
<evidence type="ECO:0000256" key="11">
    <source>
        <dbReference type="ARBA" id="ARBA00023239"/>
    </source>
</evidence>
<feature type="non-terminal residue" evidence="12">
    <location>
        <position position="81"/>
    </location>
</feature>
<dbReference type="InterPro" id="IPR000453">
    <property type="entry name" value="Chorismate_synth"/>
</dbReference>
<dbReference type="SUPFAM" id="SSF103263">
    <property type="entry name" value="Chorismate synthase, AroC"/>
    <property type="match status" value="1"/>
</dbReference>
<protein>
    <recommendedName>
        <fullName evidence="4">chorismate synthase</fullName>
        <ecNumber evidence="4">4.2.3.5</ecNumber>
    </recommendedName>
</protein>
<keyword evidence="14" id="KW-1185">Reference proteome</keyword>
<comment type="pathway">
    <text evidence="2">Metabolic intermediate biosynthesis; chorismate biosynthesis; chorismate from D-erythrose 4-phosphate and phosphoenolpyruvate: step 7/7.</text>
</comment>
<evidence type="ECO:0000256" key="2">
    <source>
        <dbReference type="ARBA" id="ARBA00005044"/>
    </source>
</evidence>
<reference evidence="12" key="1">
    <citation type="journal article" date="2014" name="Int. J. Syst. Evol. Microbiol.">
        <title>Complete genome of a new Firmicutes species belonging to the dominant human colonic microbiota ('Ruminococcus bicirculans') reveals two chromosomes and a selective capacity to utilize plant glucans.</title>
        <authorList>
            <consortium name="NISC Comparative Sequencing Program"/>
            <person name="Wegmann U."/>
            <person name="Louis P."/>
            <person name="Goesmann A."/>
            <person name="Henrissat B."/>
            <person name="Duncan S.H."/>
            <person name="Flint H.J."/>
        </authorList>
    </citation>
    <scope>NUCLEOTIDE SEQUENCE</scope>
    <source>
        <strain evidence="12">2803GPT1-18</strain>
    </source>
</reference>
<evidence type="ECO:0000256" key="6">
    <source>
        <dbReference type="ARBA" id="ARBA00022630"/>
    </source>
</evidence>
<keyword evidence="8" id="KW-0274">FAD</keyword>
<sequence length="81" mass="8658">MLRWLTAGESHGPALVAMLEGVPAGIEVTTTEIADELARRRLGYGRGARMSFERDEVELIGGLRHGVTLGSPVAIRVGNSE</sequence>
<keyword evidence="11 12" id="KW-0456">Lyase</keyword>
<dbReference type="PANTHER" id="PTHR21085:SF0">
    <property type="entry name" value="CHORISMATE SYNTHASE"/>
    <property type="match status" value="1"/>
</dbReference>
<organism evidence="12 14">
    <name type="scientific">Micromonospora mangrovi</name>
    <dbReference type="NCBI Taxonomy" id="1182597"/>
    <lineage>
        <taxon>Bacteria</taxon>
        <taxon>Bacillati</taxon>
        <taxon>Actinomycetota</taxon>
        <taxon>Actinomycetes</taxon>
        <taxon>Micromonosporales</taxon>
        <taxon>Micromonosporaceae</taxon>
        <taxon>Micromonospora</taxon>
    </lineage>
</organism>
<evidence type="ECO:0000313" key="12">
    <source>
        <dbReference type="EMBL" id="MFC4145810.1"/>
    </source>
</evidence>
<dbReference type="EMBL" id="JBHSBT010000016">
    <property type="protein sequence ID" value="MFC4148145.1"/>
    <property type="molecule type" value="Genomic_DNA"/>
</dbReference>
<proteinExistence type="inferred from homology"/>
<dbReference type="Gene3D" id="3.60.150.10">
    <property type="entry name" value="Chorismate synthase AroC"/>
    <property type="match status" value="1"/>
</dbReference>
<dbReference type="Proteomes" id="UP001595788">
    <property type="component" value="Unassembled WGS sequence"/>
</dbReference>
<evidence type="ECO:0000256" key="4">
    <source>
        <dbReference type="ARBA" id="ARBA00013036"/>
    </source>
</evidence>
<evidence type="ECO:0000256" key="7">
    <source>
        <dbReference type="ARBA" id="ARBA00022643"/>
    </source>
</evidence>
<evidence type="ECO:0000313" key="13">
    <source>
        <dbReference type="EMBL" id="MFC4148145.1"/>
    </source>
</evidence>
<gene>
    <name evidence="12" type="ORF">ACFO0M_06050</name>
    <name evidence="13" type="ORF">ACFO0M_17975</name>
</gene>
<dbReference type="EC" id="4.2.3.5" evidence="4"/>
<reference evidence="14" key="2">
    <citation type="journal article" date="2019" name="Int. J. Syst. Evol. Microbiol.">
        <title>The Global Catalogue of Microorganisms (GCM) 10K type strain sequencing project: providing services to taxonomists for standard genome sequencing and annotation.</title>
        <authorList>
            <consortium name="The Broad Institute Genomics Platform"/>
            <consortium name="The Broad Institute Genome Sequencing Center for Infectious Disease"/>
            <person name="Wu L."/>
            <person name="Ma J."/>
        </authorList>
    </citation>
    <scope>NUCLEOTIDE SEQUENCE [LARGE SCALE GENOMIC DNA]</scope>
    <source>
        <strain evidence="14">2803GPT1-18</strain>
    </source>
</reference>
<evidence type="ECO:0000256" key="10">
    <source>
        <dbReference type="ARBA" id="ARBA00023141"/>
    </source>
</evidence>
<keyword evidence="10" id="KW-0057">Aromatic amino acid biosynthesis</keyword>
<keyword evidence="6" id="KW-0285">Flavoprotein</keyword>
<keyword evidence="9" id="KW-0521">NADP</keyword>
<evidence type="ECO:0000256" key="1">
    <source>
        <dbReference type="ARBA" id="ARBA00001914"/>
    </source>
</evidence>
<evidence type="ECO:0000256" key="8">
    <source>
        <dbReference type="ARBA" id="ARBA00022827"/>
    </source>
</evidence>
<reference evidence="12" key="3">
    <citation type="submission" date="2024-09" db="EMBL/GenBank/DDBJ databases">
        <authorList>
            <person name="Sun Q."/>
            <person name="Mori K."/>
        </authorList>
    </citation>
    <scope>NUCLEOTIDE SEQUENCE</scope>
    <source>
        <strain evidence="12">2803GPT1-18</strain>
    </source>
</reference>
<dbReference type="RefSeq" id="WP_377521788.1">
    <property type="nucleotide sequence ID" value="NZ_JBHSBT010000007.1"/>
</dbReference>
<comment type="similarity">
    <text evidence="3">Belongs to the chorismate synthase family.</text>
</comment>
<evidence type="ECO:0000256" key="3">
    <source>
        <dbReference type="ARBA" id="ARBA00008014"/>
    </source>
</evidence>
<keyword evidence="5" id="KW-0028">Amino-acid biosynthesis</keyword>
<dbReference type="InterPro" id="IPR035904">
    <property type="entry name" value="Chorismate_synth_AroC_sf"/>
</dbReference>
<dbReference type="Pfam" id="PF01264">
    <property type="entry name" value="Chorismate_synt"/>
    <property type="match status" value="1"/>
</dbReference>
<dbReference type="EMBL" id="JBHSBT010000007">
    <property type="protein sequence ID" value="MFC4145810.1"/>
    <property type="molecule type" value="Genomic_DNA"/>
</dbReference>
<dbReference type="GO" id="GO:0004107">
    <property type="term" value="F:chorismate synthase activity"/>
    <property type="evidence" value="ECO:0007669"/>
    <property type="project" value="UniProtKB-EC"/>
</dbReference>
<evidence type="ECO:0000313" key="14">
    <source>
        <dbReference type="Proteomes" id="UP001595788"/>
    </source>
</evidence>
<dbReference type="PANTHER" id="PTHR21085">
    <property type="entry name" value="CHORISMATE SYNTHASE"/>
    <property type="match status" value="1"/>
</dbReference>
<evidence type="ECO:0000256" key="9">
    <source>
        <dbReference type="ARBA" id="ARBA00022857"/>
    </source>
</evidence>
<accession>A0ABV8M6K4</accession>
<keyword evidence="7" id="KW-0288">FMN</keyword>
<dbReference type="PROSITE" id="PS00787">
    <property type="entry name" value="CHORISMATE_SYNTHASE_1"/>
    <property type="match status" value="1"/>
</dbReference>
<dbReference type="InterPro" id="IPR020541">
    <property type="entry name" value="Chorismate_synthase_CS"/>
</dbReference>
<comment type="caution">
    <text evidence="12">The sequence shown here is derived from an EMBL/GenBank/DDBJ whole genome shotgun (WGS) entry which is preliminary data.</text>
</comment>
<comment type="cofactor">
    <cofactor evidence="1">
        <name>FMNH2</name>
        <dbReference type="ChEBI" id="CHEBI:57618"/>
    </cofactor>
</comment>
<evidence type="ECO:0000256" key="5">
    <source>
        <dbReference type="ARBA" id="ARBA00022605"/>
    </source>
</evidence>